<keyword evidence="5 9" id="KW-0067">ATP-binding</keyword>
<comment type="catalytic activity">
    <reaction evidence="8 9">
        <text>S-sulfanyl-L-cysteinyl-[protein] + uridine(34) in tRNA + AH2 + ATP = 2-thiouridine(34) in tRNA + L-cysteinyl-[protein] + A + AMP + diphosphate + H(+)</text>
        <dbReference type="Rhea" id="RHEA:47032"/>
        <dbReference type="Rhea" id="RHEA-COMP:10131"/>
        <dbReference type="Rhea" id="RHEA-COMP:11726"/>
        <dbReference type="Rhea" id="RHEA-COMP:11727"/>
        <dbReference type="Rhea" id="RHEA-COMP:11728"/>
        <dbReference type="ChEBI" id="CHEBI:13193"/>
        <dbReference type="ChEBI" id="CHEBI:15378"/>
        <dbReference type="ChEBI" id="CHEBI:17499"/>
        <dbReference type="ChEBI" id="CHEBI:29950"/>
        <dbReference type="ChEBI" id="CHEBI:30616"/>
        <dbReference type="ChEBI" id="CHEBI:33019"/>
        <dbReference type="ChEBI" id="CHEBI:61963"/>
        <dbReference type="ChEBI" id="CHEBI:65315"/>
        <dbReference type="ChEBI" id="CHEBI:87170"/>
        <dbReference type="ChEBI" id="CHEBI:456215"/>
        <dbReference type="EC" id="2.8.1.13"/>
    </reaction>
</comment>
<keyword evidence="3 9" id="KW-0819">tRNA processing</keyword>
<comment type="similarity">
    <text evidence="9">Belongs to the MnmA/TRMU family.</text>
</comment>
<accession>A0A5C6AL32</accession>
<keyword evidence="9" id="KW-0963">Cytoplasm</keyword>
<dbReference type="Proteomes" id="UP000317421">
    <property type="component" value="Unassembled WGS sequence"/>
</dbReference>
<dbReference type="CDD" id="cd01998">
    <property type="entry name" value="MnmA_TRMU-like"/>
    <property type="match status" value="1"/>
</dbReference>
<dbReference type="Gene3D" id="2.30.30.280">
    <property type="entry name" value="Adenine nucleotide alpha hydrolases-like domains"/>
    <property type="match status" value="1"/>
</dbReference>
<dbReference type="Pfam" id="PF20258">
    <property type="entry name" value="tRNA_Me_trans_C"/>
    <property type="match status" value="1"/>
</dbReference>
<proteinExistence type="inferred from homology"/>
<keyword evidence="7" id="KW-1015">Disulfide bond</keyword>
<comment type="caution">
    <text evidence="12">The sequence shown here is derived from an EMBL/GenBank/DDBJ whole genome shotgun (WGS) entry which is preliminary data.</text>
</comment>
<dbReference type="GO" id="GO:0005737">
    <property type="term" value="C:cytoplasm"/>
    <property type="evidence" value="ECO:0007669"/>
    <property type="project" value="UniProtKB-SubCell"/>
</dbReference>
<feature type="domain" description="tRNA-specific 2-thiouridylase MnmA-like C-terminal" evidence="10">
    <location>
        <begin position="288"/>
        <end position="365"/>
    </location>
</feature>
<evidence type="ECO:0000256" key="2">
    <source>
        <dbReference type="ARBA" id="ARBA00022679"/>
    </source>
</evidence>
<evidence type="ECO:0000256" key="6">
    <source>
        <dbReference type="ARBA" id="ARBA00022884"/>
    </source>
</evidence>
<evidence type="ECO:0000256" key="3">
    <source>
        <dbReference type="ARBA" id="ARBA00022694"/>
    </source>
</evidence>
<comment type="function">
    <text evidence="9">Catalyzes the 2-thiolation of uridine at the wobble position (U34) of tRNA, leading to the formation of s(2)U34.</text>
</comment>
<evidence type="ECO:0000256" key="9">
    <source>
        <dbReference type="HAMAP-Rule" id="MF_00144"/>
    </source>
</evidence>
<evidence type="ECO:0000256" key="4">
    <source>
        <dbReference type="ARBA" id="ARBA00022741"/>
    </source>
</evidence>
<dbReference type="Pfam" id="PF03054">
    <property type="entry name" value="tRNA_Me_trans"/>
    <property type="match status" value="1"/>
</dbReference>
<feature type="region of interest" description="Interaction with tRNA" evidence="9">
    <location>
        <begin position="153"/>
        <end position="155"/>
    </location>
</feature>
<feature type="binding site" evidence="9">
    <location>
        <position position="131"/>
    </location>
    <ligand>
        <name>ATP</name>
        <dbReference type="ChEBI" id="CHEBI:30616"/>
    </ligand>
</feature>
<dbReference type="InterPro" id="IPR023382">
    <property type="entry name" value="MnmA-like_central_sf"/>
</dbReference>
<dbReference type="InterPro" id="IPR046884">
    <property type="entry name" value="MnmA-like_central"/>
</dbReference>
<dbReference type="GO" id="GO:0002143">
    <property type="term" value="P:tRNA wobble position uridine thiolation"/>
    <property type="evidence" value="ECO:0007669"/>
    <property type="project" value="TreeGrafter"/>
</dbReference>
<evidence type="ECO:0000313" key="12">
    <source>
        <dbReference type="EMBL" id="TWU00167.1"/>
    </source>
</evidence>
<keyword evidence="2 9" id="KW-0808">Transferase</keyword>
<dbReference type="Pfam" id="PF20259">
    <property type="entry name" value="tRNA_Me_trans_M"/>
    <property type="match status" value="1"/>
</dbReference>
<dbReference type="NCBIfam" id="TIGR00420">
    <property type="entry name" value="trmU"/>
    <property type="match status" value="1"/>
</dbReference>
<comment type="subcellular location">
    <subcellularLocation>
        <location evidence="9">Cytoplasm</location>
    </subcellularLocation>
</comment>
<dbReference type="InterPro" id="IPR046885">
    <property type="entry name" value="MnmA-like_C"/>
</dbReference>
<dbReference type="PANTHER" id="PTHR11933">
    <property type="entry name" value="TRNA 5-METHYLAMINOMETHYL-2-THIOURIDYLATE -METHYLTRANSFERASE"/>
    <property type="match status" value="1"/>
</dbReference>
<feature type="active site" description="Cysteine persulfide intermediate" evidence="9">
    <location>
        <position position="203"/>
    </location>
</feature>
<feature type="site" description="Interaction with tRNA" evidence="9">
    <location>
        <position position="132"/>
    </location>
</feature>
<name>A0A5C6AL32_9BACT</name>
<comment type="caution">
    <text evidence="9">Lacks conserved residue(s) required for the propagation of feature annotation.</text>
</comment>
<protein>
    <recommendedName>
        <fullName evidence="9">tRNA-specific 2-thiouridylase MnmA</fullName>
        <ecNumber evidence="9">2.8.1.13</ecNumber>
    </recommendedName>
</protein>
<dbReference type="EC" id="2.8.1.13" evidence="9"/>
<feature type="region of interest" description="Interaction with tRNA" evidence="9">
    <location>
        <begin position="313"/>
        <end position="314"/>
    </location>
</feature>
<dbReference type="NCBIfam" id="NF001138">
    <property type="entry name" value="PRK00143.1"/>
    <property type="match status" value="1"/>
</dbReference>
<keyword evidence="4 9" id="KW-0547">Nucleotide-binding</keyword>
<keyword evidence="1 9" id="KW-0820">tRNA-binding</keyword>
<feature type="binding site" evidence="9">
    <location>
        <position position="26"/>
    </location>
    <ligand>
        <name>ATP</name>
        <dbReference type="ChEBI" id="CHEBI:30616"/>
    </ligand>
</feature>
<dbReference type="GO" id="GO:0103016">
    <property type="term" value="F:tRNA-uridine 2-sulfurtransferase activity"/>
    <property type="evidence" value="ECO:0007669"/>
    <property type="project" value="UniProtKB-EC"/>
</dbReference>
<evidence type="ECO:0000256" key="7">
    <source>
        <dbReference type="ARBA" id="ARBA00023157"/>
    </source>
</evidence>
<feature type="domain" description="tRNA-specific 2-thiouridylase MnmA-like central" evidence="11">
    <location>
        <begin position="228"/>
        <end position="280"/>
    </location>
</feature>
<dbReference type="GO" id="GO:0005524">
    <property type="term" value="F:ATP binding"/>
    <property type="evidence" value="ECO:0007669"/>
    <property type="project" value="UniProtKB-KW"/>
</dbReference>
<evidence type="ECO:0000256" key="5">
    <source>
        <dbReference type="ARBA" id="ARBA00022840"/>
    </source>
</evidence>
<gene>
    <name evidence="9 12" type="primary">mnmA</name>
    <name evidence="12" type="ORF">Pla108_11120</name>
</gene>
<dbReference type="PANTHER" id="PTHR11933:SF5">
    <property type="entry name" value="MITOCHONDRIAL TRNA-SPECIFIC 2-THIOURIDYLASE 1"/>
    <property type="match status" value="1"/>
</dbReference>
<dbReference type="InterPro" id="IPR004506">
    <property type="entry name" value="MnmA-like"/>
</dbReference>
<sequence length="366" mass="39515">MSGGVDSSVAAHLLIEAGHDVVGVFMRHGEQSPAVCSSDASSLPIISRLDHKQGCCTAADAEDARRVSDRLGIPFYALDLNAEFGRIMDYFVAEYARGRTPNPCVQCNNWIKFGKLFDYADSIGAEFVATGHYARLEQRPDGPALLRGVDASKDQSYVLAGIGRELLPRMLLPVGGFEKPRIRELAASIGLNVAEKKDSQEICFVTQGRYDEFVKRRLDSTEGGDGDRGGELVTVDGEVVGRHEGVDGFTVGQRKGLGVALGKPAFVVAIDPDTRRVILGERSDLDRTELTANEANWLVEPPTGPMRCEAQIRYNSAAAPATVEPLEGGRFYVKFDTPQQGVTPGQAVVCYAADEPARVLGGGWIE</sequence>
<evidence type="ECO:0000259" key="10">
    <source>
        <dbReference type="Pfam" id="PF20258"/>
    </source>
</evidence>
<evidence type="ECO:0000256" key="1">
    <source>
        <dbReference type="ARBA" id="ARBA00022555"/>
    </source>
</evidence>
<dbReference type="HAMAP" id="MF_00144">
    <property type="entry name" value="tRNA_thiouridyl_MnmA"/>
    <property type="match status" value="1"/>
</dbReference>
<feature type="active site" description="Nucleophile" evidence="9">
    <location>
        <position position="107"/>
    </location>
</feature>
<feature type="site" description="Interaction with tRNA" evidence="9">
    <location>
        <position position="346"/>
    </location>
</feature>
<dbReference type="GO" id="GO:0000049">
    <property type="term" value="F:tRNA binding"/>
    <property type="evidence" value="ECO:0007669"/>
    <property type="project" value="UniProtKB-KW"/>
</dbReference>
<keyword evidence="6 9" id="KW-0694">RNA-binding</keyword>
<dbReference type="Gene3D" id="2.40.30.10">
    <property type="entry name" value="Translation factors"/>
    <property type="match status" value="1"/>
</dbReference>
<dbReference type="AlphaFoldDB" id="A0A5C6AL32"/>
<reference evidence="12 13" key="1">
    <citation type="submission" date="2019-02" db="EMBL/GenBank/DDBJ databases">
        <title>Deep-cultivation of Planctomycetes and their phenomic and genomic characterization uncovers novel biology.</title>
        <authorList>
            <person name="Wiegand S."/>
            <person name="Jogler M."/>
            <person name="Boedeker C."/>
            <person name="Pinto D."/>
            <person name="Vollmers J."/>
            <person name="Rivas-Marin E."/>
            <person name="Kohn T."/>
            <person name="Peeters S.H."/>
            <person name="Heuer A."/>
            <person name="Rast P."/>
            <person name="Oberbeckmann S."/>
            <person name="Bunk B."/>
            <person name="Jeske O."/>
            <person name="Meyerdierks A."/>
            <person name="Storesund J.E."/>
            <person name="Kallscheuer N."/>
            <person name="Luecker S."/>
            <person name="Lage O.M."/>
            <person name="Pohl T."/>
            <person name="Merkel B.J."/>
            <person name="Hornburger P."/>
            <person name="Mueller R.-W."/>
            <person name="Bruemmer F."/>
            <person name="Labrenz M."/>
            <person name="Spormann A.M."/>
            <person name="Op Den Camp H."/>
            <person name="Overmann J."/>
            <person name="Amann R."/>
            <person name="Jetten M.S.M."/>
            <person name="Mascher T."/>
            <person name="Medema M.H."/>
            <person name="Devos D.P."/>
            <person name="Kaster A.-K."/>
            <person name="Ovreas L."/>
            <person name="Rohde M."/>
            <person name="Galperin M.Y."/>
            <person name="Jogler C."/>
        </authorList>
    </citation>
    <scope>NUCLEOTIDE SEQUENCE [LARGE SCALE GENOMIC DNA]</scope>
    <source>
        <strain evidence="12 13">Pla108</strain>
    </source>
</reference>
<dbReference type="InterPro" id="IPR014729">
    <property type="entry name" value="Rossmann-like_a/b/a_fold"/>
</dbReference>
<dbReference type="Gene3D" id="3.40.50.620">
    <property type="entry name" value="HUPs"/>
    <property type="match status" value="1"/>
</dbReference>
<dbReference type="SUPFAM" id="SSF52402">
    <property type="entry name" value="Adenine nucleotide alpha hydrolases-like"/>
    <property type="match status" value="1"/>
</dbReference>
<evidence type="ECO:0000256" key="8">
    <source>
        <dbReference type="ARBA" id="ARBA00051542"/>
    </source>
</evidence>
<keyword evidence="13" id="KW-1185">Reference proteome</keyword>
<dbReference type="EMBL" id="SJPR01000001">
    <property type="protein sequence ID" value="TWU00167.1"/>
    <property type="molecule type" value="Genomic_DNA"/>
</dbReference>
<organism evidence="12 13">
    <name type="scientific">Botrimarina colliarenosi</name>
    <dbReference type="NCBI Taxonomy" id="2528001"/>
    <lineage>
        <taxon>Bacteria</taxon>
        <taxon>Pseudomonadati</taxon>
        <taxon>Planctomycetota</taxon>
        <taxon>Planctomycetia</taxon>
        <taxon>Pirellulales</taxon>
        <taxon>Lacipirellulaceae</taxon>
        <taxon>Botrimarina</taxon>
    </lineage>
</organism>
<evidence type="ECO:0000313" key="13">
    <source>
        <dbReference type="Proteomes" id="UP000317421"/>
    </source>
</evidence>
<evidence type="ECO:0000259" key="11">
    <source>
        <dbReference type="Pfam" id="PF20259"/>
    </source>
</evidence>